<evidence type="ECO:0000313" key="1">
    <source>
        <dbReference type="EMBL" id="MDQ0438794.1"/>
    </source>
</evidence>
<name>A0ABU0HBB4_9HYPH</name>
<reference evidence="1 2" key="1">
    <citation type="submission" date="2023-07" db="EMBL/GenBank/DDBJ databases">
        <title>Genomic Encyclopedia of Type Strains, Phase IV (KMG-IV): sequencing the most valuable type-strain genomes for metagenomic binning, comparative biology and taxonomic classification.</title>
        <authorList>
            <person name="Goeker M."/>
        </authorList>
    </citation>
    <scope>NUCLEOTIDE SEQUENCE [LARGE SCALE GENOMIC DNA]</scope>
    <source>
        <strain evidence="1 2">B6-8</strain>
    </source>
</reference>
<gene>
    <name evidence="1" type="ORF">QO014_003189</name>
</gene>
<dbReference type="Proteomes" id="UP001241603">
    <property type="component" value="Unassembled WGS sequence"/>
</dbReference>
<sequence>MDDDDDAGEIAEPQRYRGFRIALSRFANSGEISDARTALSRWVNKSMGGGAAGTRRVERAARTGGAALAGVARAGAGQPPEGGALDIRTLAGQPVEAAIGAILDAFMPPGILDEVAARLAMEEALAQALGTADIFDPAALDANAVQVATLAFVAELVFVQVAGDAGRSLASVGPVAAAKREAEIRSLVREVVSLVGAPILAAAGAVLNGQRMSTLISRSVREALEEIARWEDR</sequence>
<dbReference type="EMBL" id="JAUSVO010000004">
    <property type="protein sequence ID" value="MDQ0438794.1"/>
    <property type="molecule type" value="Genomic_DNA"/>
</dbReference>
<dbReference type="RefSeq" id="WP_266349683.1">
    <property type="nucleotide sequence ID" value="NZ_JAPKNG010000004.1"/>
</dbReference>
<keyword evidence="2" id="KW-1185">Reference proteome</keyword>
<comment type="caution">
    <text evidence="1">The sequence shown here is derived from an EMBL/GenBank/DDBJ whole genome shotgun (WGS) entry which is preliminary data.</text>
</comment>
<accession>A0ABU0HBB4</accession>
<proteinExistence type="predicted"/>
<evidence type="ECO:0000313" key="2">
    <source>
        <dbReference type="Proteomes" id="UP001241603"/>
    </source>
</evidence>
<protein>
    <submittedName>
        <fullName evidence="1">Uncharacterized protein</fullName>
    </submittedName>
</protein>
<organism evidence="1 2">
    <name type="scientific">Kaistia dalseonensis</name>
    <dbReference type="NCBI Taxonomy" id="410840"/>
    <lineage>
        <taxon>Bacteria</taxon>
        <taxon>Pseudomonadati</taxon>
        <taxon>Pseudomonadota</taxon>
        <taxon>Alphaproteobacteria</taxon>
        <taxon>Hyphomicrobiales</taxon>
        <taxon>Kaistiaceae</taxon>
        <taxon>Kaistia</taxon>
    </lineage>
</organism>